<dbReference type="EMBL" id="JANPWB010000004">
    <property type="protein sequence ID" value="KAJ1194532.1"/>
    <property type="molecule type" value="Genomic_DNA"/>
</dbReference>
<proteinExistence type="predicted"/>
<feature type="region of interest" description="Disordered" evidence="1">
    <location>
        <begin position="61"/>
        <end position="112"/>
    </location>
</feature>
<reference evidence="2" key="1">
    <citation type="journal article" date="2022" name="bioRxiv">
        <title>Sequencing and chromosome-scale assembly of the giantPleurodeles waltlgenome.</title>
        <authorList>
            <person name="Brown T."/>
            <person name="Elewa A."/>
            <person name="Iarovenko S."/>
            <person name="Subramanian E."/>
            <person name="Araus A.J."/>
            <person name="Petzold A."/>
            <person name="Susuki M."/>
            <person name="Suzuki K.-i.T."/>
            <person name="Hayashi T."/>
            <person name="Toyoda A."/>
            <person name="Oliveira C."/>
            <person name="Osipova E."/>
            <person name="Leigh N.D."/>
            <person name="Simon A."/>
            <person name="Yun M.H."/>
        </authorList>
    </citation>
    <scope>NUCLEOTIDE SEQUENCE</scope>
    <source>
        <strain evidence="2">20211129_DDA</strain>
        <tissue evidence="2">Liver</tissue>
    </source>
</reference>
<organism evidence="2 3">
    <name type="scientific">Pleurodeles waltl</name>
    <name type="common">Iberian ribbed newt</name>
    <dbReference type="NCBI Taxonomy" id="8319"/>
    <lineage>
        <taxon>Eukaryota</taxon>
        <taxon>Metazoa</taxon>
        <taxon>Chordata</taxon>
        <taxon>Craniata</taxon>
        <taxon>Vertebrata</taxon>
        <taxon>Euteleostomi</taxon>
        <taxon>Amphibia</taxon>
        <taxon>Batrachia</taxon>
        <taxon>Caudata</taxon>
        <taxon>Salamandroidea</taxon>
        <taxon>Salamandridae</taxon>
        <taxon>Pleurodelinae</taxon>
        <taxon>Pleurodeles</taxon>
    </lineage>
</organism>
<feature type="region of interest" description="Disordered" evidence="1">
    <location>
        <begin position="1"/>
        <end position="35"/>
    </location>
</feature>
<sequence>MSPSSRRPVVTRRLRPGGSPPPTGSQWGYAGPLPQAQLRPERQAVSMVRGRRDGVAQLVMAPRRPQPSAHLSPTRSADVDTSGRLWLSGSGPRLLPQCEIPAPADNKASSGL</sequence>
<name>A0AAV7V128_PLEWA</name>
<accession>A0AAV7V128</accession>
<protein>
    <submittedName>
        <fullName evidence="2">Uncharacterized protein</fullName>
    </submittedName>
</protein>
<gene>
    <name evidence="2" type="ORF">NDU88_003820</name>
</gene>
<comment type="caution">
    <text evidence="2">The sequence shown here is derived from an EMBL/GenBank/DDBJ whole genome shotgun (WGS) entry which is preliminary data.</text>
</comment>
<evidence type="ECO:0000256" key="1">
    <source>
        <dbReference type="SAM" id="MobiDB-lite"/>
    </source>
</evidence>
<evidence type="ECO:0000313" key="2">
    <source>
        <dbReference type="EMBL" id="KAJ1194532.1"/>
    </source>
</evidence>
<dbReference type="AlphaFoldDB" id="A0AAV7V128"/>
<evidence type="ECO:0000313" key="3">
    <source>
        <dbReference type="Proteomes" id="UP001066276"/>
    </source>
</evidence>
<keyword evidence="3" id="KW-1185">Reference proteome</keyword>
<dbReference type="Proteomes" id="UP001066276">
    <property type="component" value="Chromosome 2_2"/>
</dbReference>